<dbReference type="InterPro" id="IPR001433">
    <property type="entry name" value="OxRdtase_FAD/NAD-bd"/>
</dbReference>
<dbReference type="PROSITE" id="PS51384">
    <property type="entry name" value="FAD_FR"/>
    <property type="match status" value="1"/>
</dbReference>
<dbReference type="Gene3D" id="2.40.30.10">
    <property type="entry name" value="Translation factors"/>
    <property type="match status" value="1"/>
</dbReference>
<sequence>MDNSVYSYDPMESPEAVAAVKNLYVPQPYRIEKIIRHTLMEWAFRIPVDFEGGFDKFVEVSLPLVGECPISISDFGEGWIELVIRNVGRVTSRLFELDEGDTIFLRGPMGNGYPVKEEFVGKNLTVIAGGTGVAPARSVVNYFMRNPDCIQNMDVIVGFRNRDMILFHDDIEIWKQKFNTIVTLDDGDPEQGENVGLVTAYLDQLNYEEPENHHYVIVGPPMMIHFTVKGLLDLGAREDRIWVSHERRMACAVGKCGHCRVGNTYICIDGPVFRYDQAKHLVD</sequence>
<dbReference type="GO" id="GO:0050660">
    <property type="term" value="F:flavin adenine dinucleotide binding"/>
    <property type="evidence" value="ECO:0007669"/>
    <property type="project" value="InterPro"/>
</dbReference>
<gene>
    <name evidence="2" type="primary">asrB</name>
    <name evidence="2" type="ORF">CI610_01048</name>
</gene>
<evidence type="ECO:0000313" key="2">
    <source>
        <dbReference type="EMBL" id="PJE79986.1"/>
    </source>
</evidence>
<dbReference type="SUPFAM" id="SSF52343">
    <property type="entry name" value="Ferredoxin reductase-like, C-terminal NADP-linked domain"/>
    <property type="match status" value="1"/>
</dbReference>
<dbReference type="PIRSF" id="PIRSF006816">
    <property type="entry name" value="Cyc3_hyd_g"/>
    <property type="match status" value="1"/>
</dbReference>
<dbReference type="EMBL" id="NSIT01000038">
    <property type="protein sequence ID" value="PJE79986.1"/>
    <property type="molecule type" value="Genomic_DNA"/>
</dbReference>
<feature type="domain" description="FAD-binding FR-type" evidence="1">
    <location>
        <begin position="24"/>
        <end position="115"/>
    </location>
</feature>
<name>A0A2H9T9S8_9ZZZZ</name>
<comment type="caution">
    <text evidence="2">The sequence shown here is derived from an EMBL/GenBank/DDBJ whole genome shotgun (WGS) entry which is preliminary data.</text>
</comment>
<dbReference type="PRINTS" id="PR00406">
    <property type="entry name" value="CYTB5RDTASE"/>
</dbReference>
<organism evidence="2">
    <name type="scientific">invertebrate metagenome</name>
    <dbReference type="NCBI Taxonomy" id="1711999"/>
    <lineage>
        <taxon>unclassified sequences</taxon>
        <taxon>metagenomes</taxon>
        <taxon>organismal metagenomes</taxon>
    </lineage>
</organism>
<proteinExistence type="predicted"/>
<dbReference type="Pfam" id="PF00175">
    <property type="entry name" value="NAD_binding_1"/>
    <property type="match status" value="1"/>
</dbReference>
<reference evidence="2" key="1">
    <citation type="journal article" date="2017" name="Appl. Environ. Microbiol.">
        <title>Molecular characterization of an Endozoicomonas-like organism causing infection in king scallop Pecten maximus L.</title>
        <authorList>
            <person name="Cano I."/>
            <person name="van Aerle R."/>
            <person name="Ross S."/>
            <person name="Verner-Jeffreys D.W."/>
            <person name="Paley R.K."/>
            <person name="Rimmer G."/>
            <person name="Ryder D."/>
            <person name="Hooper P."/>
            <person name="Stone D."/>
            <person name="Feist S.W."/>
        </authorList>
    </citation>
    <scope>NUCLEOTIDE SEQUENCE</scope>
</reference>
<dbReference type="InterPro" id="IPR014260">
    <property type="entry name" value="Sulphite_reductase_B"/>
</dbReference>
<dbReference type="Gene3D" id="3.40.50.80">
    <property type="entry name" value="Nucleotide-binding domain of ferredoxin-NADP reductase (FNR) module"/>
    <property type="match status" value="1"/>
</dbReference>
<dbReference type="InterPro" id="IPR050353">
    <property type="entry name" value="PyrK_electron_transfer"/>
</dbReference>
<dbReference type="AlphaFoldDB" id="A0A2H9T9S8"/>
<dbReference type="CDD" id="cd06221">
    <property type="entry name" value="sulfite_reductase_like"/>
    <property type="match status" value="1"/>
</dbReference>
<dbReference type="GO" id="GO:0051537">
    <property type="term" value="F:2 iron, 2 sulfur cluster binding"/>
    <property type="evidence" value="ECO:0007669"/>
    <property type="project" value="InterPro"/>
</dbReference>
<dbReference type="PANTHER" id="PTHR43513:SF1">
    <property type="entry name" value="ANAEROBIC SULFITE REDUCTASE SUBUNIT B"/>
    <property type="match status" value="1"/>
</dbReference>
<protein>
    <submittedName>
        <fullName evidence="2">Anaerobic sulfite reductase subunit B</fullName>
    </submittedName>
</protein>
<dbReference type="NCBIfam" id="TIGR02911">
    <property type="entry name" value="sulfite_red_B"/>
    <property type="match status" value="1"/>
</dbReference>
<dbReference type="InterPro" id="IPR012165">
    <property type="entry name" value="Cyt_c3_hydrogenase_gsu"/>
</dbReference>
<dbReference type="SUPFAM" id="SSF63380">
    <property type="entry name" value="Riboflavin synthase domain-like"/>
    <property type="match status" value="1"/>
</dbReference>
<accession>A0A2H9T9S8</accession>
<dbReference type="InterPro" id="IPR017938">
    <property type="entry name" value="Riboflavin_synthase-like_b-brl"/>
</dbReference>
<dbReference type="GO" id="GO:0006221">
    <property type="term" value="P:pyrimidine nucleotide biosynthetic process"/>
    <property type="evidence" value="ECO:0007669"/>
    <property type="project" value="InterPro"/>
</dbReference>
<dbReference type="InterPro" id="IPR039261">
    <property type="entry name" value="FNR_nucleotide-bd"/>
</dbReference>
<dbReference type="PANTHER" id="PTHR43513">
    <property type="entry name" value="DIHYDROOROTATE DEHYDROGENASE B (NAD(+)), ELECTRON TRANSFER SUBUNIT"/>
    <property type="match status" value="1"/>
</dbReference>
<dbReference type="GO" id="GO:0016491">
    <property type="term" value="F:oxidoreductase activity"/>
    <property type="evidence" value="ECO:0007669"/>
    <property type="project" value="InterPro"/>
</dbReference>
<evidence type="ECO:0000259" key="1">
    <source>
        <dbReference type="PROSITE" id="PS51384"/>
    </source>
</evidence>
<dbReference type="Pfam" id="PF10418">
    <property type="entry name" value="DHODB_Fe-S_bind"/>
    <property type="match status" value="1"/>
</dbReference>
<dbReference type="InterPro" id="IPR019480">
    <property type="entry name" value="Dihydroorotate_DH_Fe-S-bd"/>
</dbReference>
<dbReference type="InterPro" id="IPR017927">
    <property type="entry name" value="FAD-bd_FR_type"/>
</dbReference>